<dbReference type="InterPro" id="IPR036570">
    <property type="entry name" value="HORMA_dom_sf"/>
</dbReference>
<dbReference type="EnsemblMetazoa" id="ASIC018162-RA">
    <property type="protein sequence ID" value="ASIC018162-PA"/>
    <property type="gene ID" value="ASIC018162"/>
</dbReference>
<dbReference type="PANTHER" id="PTHR11842">
    <property type="entry name" value="MITOTIC SPINDLE ASSEMBLY CHECKPOINT PROTEIN MAD2"/>
    <property type="match status" value="1"/>
</dbReference>
<evidence type="ECO:0000256" key="1">
    <source>
        <dbReference type="ARBA" id="ARBA00004123"/>
    </source>
</evidence>
<dbReference type="Proteomes" id="UP000030765">
    <property type="component" value="Unassembled WGS sequence"/>
</dbReference>
<keyword evidence="6" id="KW-0131">Cell cycle</keyword>
<gene>
    <name evidence="8" type="ORF">ZHAS_00018162</name>
</gene>
<name>A0A084WIR3_ANOSI</name>
<dbReference type="OrthoDB" id="1806at2759"/>
<dbReference type="InterPro" id="IPR045091">
    <property type="entry name" value="Mad2-like"/>
</dbReference>
<evidence type="ECO:0000256" key="2">
    <source>
        <dbReference type="ARBA" id="ARBA00010348"/>
    </source>
</evidence>
<dbReference type="GO" id="GO:0000776">
    <property type="term" value="C:kinetochore"/>
    <property type="evidence" value="ECO:0007669"/>
    <property type="project" value="TreeGrafter"/>
</dbReference>
<dbReference type="GO" id="GO:0051301">
    <property type="term" value="P:cell division"/>
    <property type="evidence" value="ECO:0007669"/>
    <property type="project" value="UniProtKB-KW"/>
</dbReference>
<organism evidence="9 10">
    <name type="scientific">Anopheles sinensis</name>
    <name type="common">Mosquito</name>
    <dbReference type="NCBI Taxonomy" id="74873"/>
    <lineage>
        <taxon>Eukaryota</taxon>
        <taxon>Metazoa</taxon>
        <taxon>Ecdysozoa</taxon>
        <taxon>Arthropoda</taxon>
        <taxon>Hexapoda</taxon>
        <taxon>Insecta</taxon>
        <taxon>Pterygota</taxon>
        <taxon>Neoptera</taxon>
        <taxon>Endopterygota</taxon>
        <taxon>Diptera</taxon>
        <taxon>Nematocera</taxon>
        <taxon>Culicoidea</taxon>
        <taxon>Culicidae</taxon>
        <taxon>Anophelinae</taxon>
        <taxon>Anopheles</taxon>
    </lineage>
</organism>
<dbReference type="GO" id="GO:0007094">
    <property type="term" value="P:mitotic spindle assembly checkpoint signaling"/>
    <property type="evidence" value="ECO:0007669"/>
    <property type="project" value="TreeGrafter"/>
</dbReference>
<dbReference type="PANTHER" id="PTHR11842:SF11">
    <property type="entry name" value="MITOTIC SPINDLE ASSEMBLY CHECKPOINT PROTEIN MAD2A"/>
    <property type="match status" value="1"/>
</dbReference>
<feature type="domain" description="HORMA" evidence="7">
    <location>
        <begin position="1"/>
        <end position="120"/>
    </location>
</feature>
<evidence type="ECO:0000256" key="3">
    <source>
        <dbReference type="ARBA" id="ARBA00022618"/>
    </source>
</evidence>
<evidence type="ECO:0000256" key="6">
    <source>
        <dbReference type="ARBA" id="ARBA00023306"/>
    </source>
</evidence>
<evidence type="ECO:0000259" key="7">
    <source>
        <dbReference type="PROSITE" id="PS50815"/>
    </source>
</evidence>
<dbReference type="VEuPathDB" id="VectorBase:ASIC018162"/>
<dbReference type="InterPro" id="IPR003511">
    <property type="entry name" value="HORMA_dom"/>
</dbReference>
<dbReference type="EMBL" id="ATLV01023944">
    <property type="status" value="NOT_ANNOTATED_CDS"/>
    <property type="molecule type" value="Genomic_DNA"/>
</dbReference>
<proteinExistence type="inferred from homology"/>
<keyword evidence="3" id="KW-0132">Cell division</keyword>
<dbReference type="AlphaFoldDB" id="A0A084WIR3"/>
<dbReference type="OMA" id="HEDDYIC"/>
<evidence type="ECO:0000313" key="9">
    <source>
        <dbReference type="EnsemblMetazoa" id="ASIC018162-PA"/>
    </source>
</evidence>
<evidence type="ECO:0000313" key="8">
    <source>
        <dbReference type="EMBL" id="KFB50107.1"/>
    </source>
</evidence>
<comment type="subcellular location">
    <subcellularLocation>
        <location evidence="1">Nucleus</location>
    </subcellularLocation>
</comment>
<dbReference type="EMBL" id="KE525347">
    <property type="protein sequence ID" value="KFB50107.1"/>
    <property type="molecule type" value="Genomic_DNA"/>
</dbReference>
<evidence type="ECO:0000313" key="10">
    <source>
        <dbReference type="Proteomes" id="UP000030765"/>
    </source>
</evidence>
<sequence length="131" mass="15095">MVLFDIPTRKVIERWDFSIKHEDDYICNENSEPISNKDVKVVQSEIRNVMRQIISSISFLPAIDNPTTFDVYLHPKEAACKKGVPELWEWKSTCDIDIPNSQAVKLRSFSTGFDLVETEVVYKIVESGKKD</sequence>
<dbReference type="PROSITE" id="PS50815">
    <property type="entry name" value="HORMA"/>
    <property type="match status" value="1"/>
</dbReference>
<keyword evidence="5" id="KW-0539">Nucleus</keyword>
<accession>A0A084WIR3</accession>
<evidence type="ECO:0000256" key="5">
    <source>
        <dbReference type="ARBA" id="ARBA00023242"/>
    </source>
</evidence>
<dbReference type="STRING" id="74873.A0A084WIR3"/>
<reference evidence="8 10" key="1">
    <citation type="journal article" date="2014" name="BMC Genomics">
        <title>Genome sequence of Anopheles sinensis provides insight into genetics basis of mosquito competence for malaria parasites.</title>
        <authorList>
            <person name="Zhou D."/>
            <person name="Zhang D."/>
            <person name="Ding G."/>
            <person name="Shi L."/>
            <person name="Hou Q."/>
            <person name="Ye Y."/>
            <person name="Xu Y."/>
            <person name="Zhou H."/>
            <person name="Xiong C."/>
            <person name="Li S."/>
            <person name="Yu J."/>
            <person name="Hong S."/>
            <person name="Yu X."/>
            <person name="Zou P."/>
            <person name="Chen C."/>
            <person name="Chang X."/>
            <person name="Wang W."/>
            <person name="Lv Y."/>
            <person name="Sun Y."/>
            <person name="Ma L."/>
            <person name="Shen B."/>
            <person name="Zhu C."/>
        </authorList>
    </citation>
    <scope>NUCLEOTIDE SEQUENCE [LARGE SCALE GENOMIC DNA]</scope>
</reference>
<protein>
    <submittedName>
        <fullName evidence="9">HORMA domain-containing protein</fullName>
    </submittedName>
</protein>
<keyword evidence="4" id="KW-0498">Mitosis</keyword>
<keyword evidence="10" id="KW-1185">Reference proteome</keyword>
<dbReference type="VEuPathDB" id="VectorBase:ASIS023395"/>
<dbReference type="GO" id="GO:0005737">
    <property type="term" value="C:cytoplasm"/>
    <property type="evidence" value="ECO:0007669"/>
    <property type="project" value="TreeGrafter"/>
</dbReference>
<comment type="similarity">
    <text evidence="2">Belongs to the MAD2 family.</text>
</comment>
<dbReference type="GO" id="GO:0005654">
    <property type="term" value="C:nucleoplasm"/>
    <property type="evidence" value="ECO:0007669"/>
    <property type="project" value="TreeGrafter"/>
</dbReference>
<dbReference type="SUPFAM" id="SSF56019">
    <property type="entry name" value="The spindle assembly checkpoint protein mad2"/>
    <property type="match status" value="1"/>
</dbReference>
<dbReference type="Gene3D" id="3.30.900.10">
    <property type="entry name" value="HORMA domain"/>
    <property type="match status" value="1"/>
</dbReference>
<reference evidence="9" key="2">
    <citation type="submission" date="2020-05" db="UniProtKB">
        <authorList>
            <consortium name="EnsemblMetazoa"/>
        </authorList>
    </citation>
    <scope>IDENTIFICATION</scope>
</reference>
<evidence type="ECO:0000256" key="4">
    <source>
        <dbReference type="ARBA" id="ARBA00022776"/>
    </source>
</evidence>